<name>A0AAW7X5V5_9GAMM</name>
<dbReference type="Proteomes" id="UP001169760">
    <property type="component" value="Unassembled WGS sequence"/>
</dbReference>
<dbReference type="AlphaFoldDB" id="A0AAW7X5V5"/>
<evidence type="ECO:0000259" key="8">
    <source>
        <dbReference type="PROSITE" id="PS50156"/>
    </source>
</evidence>
<keyword evidence="6 7" id="KW-0472">Membrane</keyword>
<feature type="transmembrane region" description="Helical" evidence="7">
    <location>
        <begin position="281"/>
        <end position="302"/>
    </location>
</feature>
<keyword evidence="4 7" id="KW-0812">Transmembrane</keyword>
<evidence type="ECO:0000256" key="3">
    <source>
        <dbReference type="ARBA" id="ARBA00022475"/>
    </source>
</evidence>
<feature type="transmembrane region" description="Helical" evidence="7">
    <location>
        <begin position="322"/>
        <end position="340"/>
    </location>
</feature>
<feature type="transmembrane region" description="Helical" evidence="7">
    <location>
        <begin position="713"/>
        <end position="733"/>
    </location>
</feature>
<dbReference type="Gene3D" id="1.20.1640.10">
    <property type="entry name" value="Multidrug efflux transporter AcrB transmembrane domain"/>
    <property type="match status" value="2"/>
</dbReference>
<feature type="transmembrane region" description="Helical" evidence="7">
    <location>
        <begin position="672"/>
        <end position="693"/>
    </location>
</feature>
<feature type="transmembrane region" description="Helical" evidence="7">
    <location>
        <begin position="615"/>
        <end position="635"/>
    </location>
</feature>
<feature type="transmembrane region" description="Helical" evidence="7">
    <location>
        <begin position="415"/>
        <end position="436"/>
    </location>
</feature>
<organism evidence="9 10">
    <name type="scientific">Saccharophagus degradans</name>
    <dbReference type="NCBI Taxonomy" id="86304"/>
    <lineage>
        <taxon>Bacteria</taxon>
        <taxon>Pseudomonadati</taxon>
        <taxon>Pseudomonadota</taxon>
        <taxon>Gammaproteobacteria</taxon>
        <taxon>Cellvibrionales</taxon>
        <taxon>Cellvibrionaceae</taxon>
        <taxon>Saccharophagus</taxon>
    </lineage>
</organism>
<dbReference type="RefSeq" id="WP_303491771.1">
    <property type="nucleotide sequence ID" value="NZ_JAUOPB010000003.1"/>
</dbReference>
<dbReference type="InterPro" id="IPR050545">
    <property type="entry name" value="Mycobact_MmpL"/>
</dbReference>
<dbReference type="InterPro" id="IPR000731">
    <property type="entry name" value="SSD"/>
</dbReference>
<evidence type="ECO:0000256" key="5">
    <source>
        <dbReference type="ARBA" id="ARBA00022989"/>
    </source>
</evidence>
<feature type="transmembrane region" description="Helical" evidence="7">
    <location>
        <begin position="255"/>
        <end position="275"/>
    </location>
</feature>
<evidence type="ECO:0000313" key="10">
    <source>
        <dbReference type="Proteomes" id="UP001169760"/>
    </source>
</evidence>
<keyword evidence="3" id="KW-1003">Cell membrane</keyword>
<gene>
    <name evidence="9" type="ORF">Q4521_05940</name>
</gene>
<dbReference type="Pfam" id="PF03176">
    <property type="entry name" value="MMPL"/>
    <property type="match status" value="2"/>
</dbReference>
<reference evidence="9" key="1">
    <citation type="submission" date="2023-07" db="EMBL/GenBank/DDBJ databases">
        <title>Genome content predicts the carbon catabolic preferences of heterotrophic bacteria.</title>
        <authorList>
            <person name="Gralka M."/>
        </authorList>
    </citation>
    <scope>NUCLEOTIDE SEQUENCE</scope>
    <source>
        <strain evidence="9">I3M17_2</strain>
    </source>
</reference>
<feature type="transmembrane region" description="Helical" evidence="7">
    <location>
        <begin position="12"/>
        <end position="34"/>
    </location>
</feature>
<dbReference type="PANTHER" id="PTHR33406:SF6">
    <property type="entry name" value="MEMBRANE PROTEIN YDGH-RELATED"/>
    <property type="match status" value="1"/>
</dbReference>
<feature type="domain" description="SSD" evidence="8">
    <location>
        <begin position="641"/>
        <end position="767"/>
    </location>
</feature>
<dbReference type="EMBL" id="JAUOPB010000003">
    <property type="protein sequence ID" value="MDO6422006.1"/>
    <property type="molecule type" value="Genomic_DNA"/>
</dbReference>
<dbReference type="PROSITE" id="PS50156">
    <property type="entry name" value="SSD"/>
    <property type="match status" value="2"/>
</dbReference>
<sequence length="778" mass="87079">MQGFNHHWAKRVVTYRLALIIGTAILICLAPLTFKNLHHDNSNEAYFLEHDPNLIAFDRLLETFGDPEYLIVGIPARVDDKDIFSKDAIKIIDELSDFLENNRHVTQVRSLSNYQYTHDDDGMMATDDLFDDIENLSENDLIAARRIMQKETLPIGRLTTADFRHTQILARTEYKKGENSHKVELTQELLAFIKQQNYKAAGFEIKLSGIPVIGERFETLTQNDMAWINPVMGVIMIAILFIIFRSFFATVTPIFLILAVMVLVTSLQGLFNWPFTAVNSALIPTVIILAMGTSVHVLVEFFQYRAAGQTPQQAAQSTVINLFYPIFFTCLTTAVGFYALSVTELSPVRQFALLAGIAPLIIFILTNTLLPALLSYISWLPRNIENFSKTNETKTGYLAKLLRTLPIWTQTNRKAIAITGVVVSLFSAWSVTQITVDANIVNYFKKDSWANKDLHYFNDTFKGISNLEVIIDSGEEGGVKSPEFLQRVESLQNWLGNIEEAGRPISVLDFYKQINQSLNENNPDYFALPTSRPMAAQFLLSYENTGPNEDLSDMVDYYRQVLRIQLPIINMDATKMMNVLTHIEDHIASHYSDLNIELTGTLVMNNAQNHYVNNGMFKSFGIAILVIGICFLVLFRSLKYGVIALIPSIVPVLLTGGLVSFAGVAIDLGTMIVGAMTIGIAVDDSIHIMSRYLQYRKQGKSTREAIDGAMQSAGRAVILTSIILISGFSVMLLGSFVSYIYVGLFSAIIMGLALAGDLIFMPALLYLFDNSEKKKQTI</sequence>
<feature type="transmembrane region" description="Helical" evidence="7">
    <location>
        <begin position="739"/>
        <end position="768"/>
    </location>
</feature>
<feature type="transmembrane region" description="Helical" evidence="7">
    <location>
        <begin position="352"/>
        <end position="379"/>
    </location>
</feature>
<dbReference type="PANTHER" id="PTHR33406">
    <property type="entry name" value="MEMBRANE PROTEIN MJ1562-RELATED"/>
    <property type="match status" value="1"/>
</dbReference>
<evidence type="ECO:0000256" key="6">
    <source>
        <dbReference type="ARBA" id="ARBA00023136"/>
    </source>
</evidence>
<evidence type="ECO:0000256" key="4">
    <source>
        <dbReference type="ARBA" id="ARBA00022692"/>
    </source>
</evidence>
<dbReference type="GO" id="GO:0005886">
    <property type="term" value="C:plasma membrane"/>
    <property type="evidence" value="ECO:0007669"/>
    <property type="project" value="UniProtKB-SubCell"/>
</dbReference>
<feature type="transmembrane region" description="Helical" evidence="7">
    <location>
        <begin position="642"/>
        <end position="666"/>
    </location>
</feature>
<accession>A0AAW7X5V5</accession>
<comment type="subcellular location">
    <subcellularLocation>
        <location evidence="1">Cell membrane</location>
        <topology evidence="1">Multi-pass membrane protein</topology>
    </subcellularLocation>
</comment>
<evidence type="ECO:0000256" key="1">
    <source>
        <dbReference type="ARBA" id="ARBA00004651"/>
    </source>
</evidence>
<dbReference type="InterPro" id="IPR004869">
    <property type="entry name" value="MMPL_dom"/>
</dbReference>
<evidence type="ECO:0000256" key="2">
    <source>
        <dbReference type="ARBA" id="ARBA00010157"/>
    </source>
</evidence>
<dbReference type="SUPFAM" id="SSF82866">
    <property type="entry name" value="Multidrug efflux transporter AcrB transmembrane domain"/>
    <property type="match status" value="2"/>
</dbReference>
<feature type="transmembrane region" description="Helical" evidence="7">
    <location>
        <begin position="227"/>
        <end position="248"/>
    </location>
</feature>
<proteinExistence type="inferred from homology"/>
<comment type="caution">
    <text evidence="9">The sequence shown here is derived from an EMBL/GenBank/DDBJ whole genome shotgun (WGS) entry which is preliminary data.</text>
</comment>
<evidence type="ECO:0000256" key="7">
    <source>
        <dbReference type="SAM" id="Phobius"/>
    </source>
</evidence>
<protein>
    <submittedName>
        <fullName evidence="9">MMPL family transporter</fullName>
    </submittedName>
</protein>
<comment type="similarity">
    <text evidence="2">Belongs to the resistance-nodulation-cell division (RND) (TC 2.A.6) family. MmpL subfamily.</text>
</comment>
<evidence type="ECO:0000313" key="9">
    <source>
        <dbReference type="EMBL" id="MDO6422006.1"/>
    </source>
</evidence>
<keyword evidence="5 7" id="KW-1133">Transmembrane helix</keyword>
<feature type="domain" description="SSD" evidence="8">
    <location>
        <begin position="251"/>
        <end position="376"/>
    </location>
</feature>